<evidence type="ECO:0000313" key="1">
    <source>
        <dbReference type="EMBL" id="SVD36973.1"/>
    </source>
</evidence>
<protein>
    <submittedName>
        <fullName evidence="1">Uncharacterized protein</fullName>
    </submittedName>
</protein>
<dbReference type="EMBL" id="UINC01146315">
    <property type="protein sequence ID" value="SVD36973.1"/>
    <property type="molecule type" value="Genomic_DNA"/>
</dbReference>
<organism evidence="1">
    <name type="scientific">marine metagenome</name>
    <dbReference type="NCBI Taxonomy" id="408172"/>
    <lineage>
        <taxon>unclassified sequences</taxon>
        <taxon>metagenomes</taxon>
        <taxon>ecological metagenomes</taxon>
    </lineage>
</organism>
<dbReference type="AlphaFoldDB" id="A0A382URT4"/>
<gene>
    <name evidence="1" type="ORF">METZ01_LOCUS389827</name>
</gene>
<accession>A0A382URT4</accession>
<sequence length="53" mass="6344">MTNPGLKLSHFDLDVWKRMAREDTKGWWVRQLTLNGNWGDPMMHPDLVEMLEF</sequence>
<proteinExistence type="predicted"/>
<reference evidence="1" key="1">
    <citation type="submission" date="2018-05" db="EMBL/GenBank/DDBJ databases">
        <authorList>
            <person name="Lanie J.A."/>
            <person name="Ng W.-L."/>
            <person name="Kazmierczak K.M."/>
            <person name="Andrzejewski T.M."/>
            <person name="Davidsen T.M."/>
            <person name="Wayne K.J."/>
            <person name="Tettelin H."/>
            <person name="Glass J.I."/>
            <person name="Rusch D."/>
            <person name="Podicherti R."/>
            <person name="Tsui H.-C.T."/>
            <person name="Winkler M.E."/>
        </authorList>
    </citation>
    <scope>NUCLEOTIDE SEQUENCE</scope>
</reference>
<name>A0A382URT4_9ZZZZ</name>
<feature type="non-terminal residue" evidence="1">
    <location>
        <position position="53"/>
    </location>
</feature>